<accession>A0A4U9WDQ1</accession>
<gene>
    <name evidence="2" type="ORF">NCTC12965_07320</name>
</gene>
<dbReference type="AlphaFoldDB" id="A0A4U9WDQ1"/>
<evidence type="ECO:0000313" key="2">
    <source>
        <dbReference type="EMBL" id="VTR57237.1"/>
    </source>
</evidence>
<feature type="coiled-coil region" evidence="1">
    <location>
        <begin position="1"/>
        <end position="42"/>
    </location>
</feature>
<organism evidence="2">
    <name type="scientific">Serratia fonticola</name>
    <dbReference type="NCBI Taxonomy" id="47917"/>
    <lineage>
        <taxon>Bacteria</taxon>
        <taxon>Pseudomonadati</taxon>
        <taxon>Pseudomonadota</taxon>
        <taxon>Gammaproteobacteria</taxon>
        <taxon>Enterobacterales</taxon>
        <taxon>Yersiniaceae</taxon>
        <taxon>Serratia</taxon>
    </lineage>
</organism>
<protein>
    <submittedName>
        <fullName evidence="2">Uncharacterized protein</fullName>
    </submittedName>
</protein>
<dbReference type="EMBL" id="CABEEZ010000141">
    <property type="protein sequence ID" value="VTR57237.1"/>
    <property type="molecule type" value="Genomic_DNA"/>
</dbReference>
<evidence type="ECO:0000256" key="1">
    <source>
        <dbReference type="SAM" id="Coils"/>
    </source>
</evidence>
<sequence length="90" mass="10503">MQQQHQEVAAITLQIQGLRQRASQLKDELRSADGALKQTLRQAALTRSMMERYHRLVRQKYVSELEYQQKQIELAPRKVMSKTSGRYNSA</sequence>
<name>A0A4U9WDQ1_SERFO</name>
<proteinExistence type="predicted"/>
<keyword evidence="1" id="KW-0175">Coiled coil</keyword>
<reference evidence="2" key="1">
    <citation type="submission" date="2019-05" db="EMBL/GenBank/DDBJ databases">
        <authorList>
            <consortium name="Pathogen Informatics"/>
        </authorList>
    </citation>
    <scope>NUCLEOTIDE SEQUENCE [LARGE SCALE GENOMIC DNA]</scope>
    <source>
        <strain evidence="2">NCTC12965</strain>
    </source>
</reference>